<dbReference type="Proteomes" id="UP001372338">
    <property type="component" value="Unassembled WGS sequence"/>
</dbReference>
<accession>A0AAN9I2X4</accession>
<name>A0AAN9I2X4_CROPI</name>
<reference evidence="1 2" key="1">
    <citation type="submission" date="2024-01" db="EMBL/GenBank/DDBJ databases">
        <title>The genomes of 5 underutilized Papilionoideae crops provide insights into root nodulation and disease resistanc.</title>
        <authorList>
            <person name="Yuan L."/>
        </authorList>
    </citation>
    <scope>NUCLEOTIDE SEQUENCE [LARGE SCALE GENOMIC DNA]</scope>
    <source>
        <strain evidence="1">ZHUSHIDOU_FW_LH</strain>
        <tissue evidence="1">Leaf</tissue>
    </source>
</reference>
<protein>
    <submittedName>
        <fullName evidence="1">Uncharacterized protein</fullName>
    </submittedName>
</protein>
<organism evidence="1 2">
    <name type="scientific">Crotalaria pallida</name>
    <name type="common">Smooth rattlebox</name>
    <name type="synonym">Crotalaria striata</name>
    <dbReference type="NCBI Taxonomy" id="3830"/>
    <lineage>
        <taxon>Eukaryota</taxon>
        <taxon>Viridiplantae</taxon>
        <taxon>Streptophyta</taxon>
        <taxon>Embryophyta</taxon>
        <taxon>Tracheophyta</taxon>
        <taxon>Spermatophyta</taxon>
        <taxon>Magnoliopsida</taxon>
        <taxon>eudicotyledons</taxon>
        <taxon>Gunneridae</taxon>
        <taxon>Pentapetalae</taxon>
        <taxon>rosids</taxon>
        <taxon>fabids</taxon>
        <taxon>Fabales</taxon>
        <taxon>Fabaceae</taxon>
        <taxon>Papilionoideae</taxon>
        <taxon>50 kb inversion clade</taxon>
        <taxon>genistoids sensu lato</taxon>
        <taxon>core genistoids</taxon>
        <taxon>Crotalarieae</taxon>
        <taxon>Crotalaria</taxon>
    </lineage>
</organism>
<proteinExistence type="predicted"/>
<evidence type="ECO:0000313" key="1">
    <source>
        <dbReference type="EMBL" id="KAK7258521.1"/>
    </source>
</evidence>
<evidence type="ECO:0000313" key="2">
    <source>
        <dbReference type="Proteomes" id="UP001372338"/>
    </source>
</evidence>
<keyword evidence="2" id="KW-1185">Reference proteome</keyword>
<dbReference type="AlphaFoldDB" id="A0AAN9I2X4"/>
<comment type="caution">
    <text evidence="1">The sequence shown here is derived from an EMBL/GenBank/DDBJ whole genome shotgun (WGS) entry which is preliminary data.</text>
</comment>
<sequence length="102" mass="12075">MYPNKFSDKLSDGVYFSFLEVIRKFAPSNRSSDYNNSPVRIGFFTILNSSAQNYIVLQFSSMHILYRISLYSTAIKFNVQSCIRCWPHMINLNRRCLFYQFC</sequence>
<gene>
    <name evidence="1" type="ORF">RIF29_24101</name>
</gene>
<dbReference type="EMBL" id="JAYWIO010000005">
    <property type="protein sequence ID" value="KAK7258521.1"/>
    <property type="molecule type" value="Genomic_DNA"/>
</dbReference>